<evidence type="ECO:0000259" key="3">
    <source>
        <dbReference type="PROSITE" id="PS50110"/>
    </source>
</evidence>
<dbReference type="STRING" id="632955.GCA_000829675_00904"/>
<dbReference type="Gene3D" id="3.40.50.2300">
    <property type="match status" value="1"/>
</dbReference>
<dbReference type="Proteomes" id="UP000014568">
    <property type="component" value="Unassembled WGS sequence"/>
</dbReference>
<dbReference type="SUPFAM" id="SSF52172">
    <property type="entry name" value="CheY-like"/>
    <property type="match status" value="1"/>
</dbReference>
<dbReference type="AlphaFoldDB" id="S3MWM2"/>
<comment type="caution">
    <text evidence="4">The sequence shown here is derived from an EMBL/GenBank/DDBJ whole genome shotgun (WGS) entry which is preliminary data.</text>
</comment>
<feature type="domain" description="Response regulatory" evidence="3">
    <location>
        <begin position="3"/>
        <end position="119"/>
    </location>
</feature>
<dbReference type="InterPro" id="IPR011006">
    <property type="entry name" value="CheY-like_superfamily"/>
</dbReference>
<dbReference type="InterPro" id="IPR001789">
    <property type="entry name" value="Sig_transdc_resp-reg_receiver"/>
</dbReference>
<dbReference type="SMART" id="SM00448">
    <property type="entry name" value="REC"/>
    <property type="match status" value="1"/>
</dbReference>
<evidence type="ECO:0000313" key="5">
    <source>
        <dbReference type="Proteomes" id="UP000014568"/>
    </source>
</evidence>
<dbReference type="OrthoDB" id="9800897at2"/>
<sequence length="129" mass="14406">MARILIVEDSQTEMFRFREILLNHGYDVLEANNGAEGAAVAQAELPDLILMDVVMPGVNGFQATRHLCRTESTQDIPIVMLSSKDQDTDRAWGMRQGAKAYLIKPIEEAELLSVIEQYLQQAPSNETVD</sequence>
<dbReference type="PANTHER" id="PTHR44591">
    <property type="entry name" value="STRESS RESPONSE REGULATOR PROTEIN 1"/>
    <property type="match status" value="1"/>
</dbReference>
<keyword evidence="5" id="KW-1185">Reference proteome</keyword>
<evidence type="ECO:0000313" key="4">
    <source>
        <dbReference type="EMBL" id="EPF70868.1"/>
    </source>
</evidence>
<dbReference type="Pfam" id="PF00072">
    <property type="entry name" value="Response_reg"/>
    <property type="match status" value="1"/>
</dbReference>
<dbReference type="PROSITE" id="PS50110">
    <property type="entry name" value="RESPONSE_REGULATORY"/>
    <property type="match status" value="1"/>
</dbReference>
<organism evidence="4 5">
    <name type="scientific">Acinetobacter rudis CIP 110305</name>
    <dbReference type="NCBI Taxonomy" id="421052"/>
    <lineage>
        <taxon>Bacteria</taxon>
        <taxon>Pseudomonadati</taxon>
        <taxon>Pseudomonadota</taxon>
        <taxon>Gammaproteobacteria</taxon>
        <taxon>Moraxellales</taxon>
        <taxon>Moraxellaceae</taxon>
        <taxon>Acinetobacter</taxon>
    </lineage>
</organism>
<dbReference type="eggNOG" id="COG0745">
    <property type="taxonomic scope" value="Bacteria"/>
</dbReference>
<evidence type="ECO:0000256" key="2">
    <source>
        <dbReference type="PROSITE-ProRule" id="PRU00169"/>
    </source>
</evidence>
<dbReference type="PATRIC" id="fig|421052.3.peg.2843"/>
<proteinExistence type="predicted"/>
<name>S3MWM2_9GAMM</name>
<dbReference type="RefSeq" id="WP_016657291.1">
    <property type="nucleotide sequence ID" value="NZ_KE340354.1"/>
</dbReference>
<dbReference type="HOGENOM" id="CLU_000445_69_17_6"/>
<gene>
    <name evidence="4" type="ORF">F945_02915</name>
</gene>
<reference evidence="4 5" key="1">
    <citation type="submission" date="2013-06" db="EMBL/GenBank/DDBJ databases">
        <title>The Genome Sequence of Acinetobacter rudis CIP 110305.</title>
        <authorList>
            <consortium name="The Broad Institute Genome Sequencing Platform"/>
            <consortium name="The Broad Institute Genome Sequencing Center for Infectious Disease"/>
            <person name="Cerqueira G."/>
            <person name="Feldgarden M."/>
            <person name="Courvalin P."/>
            <person name="Perichon B."/>
            <person name="Grillot-Courvalin C."/>
            <person name="Clermont D."/>
            <person name="Rocha E."/>
            <person name="Yoon E.-J."/>
            <person name="Nemec A."/>
            <person name="Young S.K."/>
            <person name="Zeng Q."/>
            <person name="Gargeya S."/>
            <person name="Fitzgerald M."/>
            <person name="Abouelleil A."/>
            <person name="Alvarado L."/>
            <person name="Berlin A.M."/>
            <person name="Chapman S.B."/>
            <person name="Dewar J."/>
            <person name="Goldberg J."/>
            <person name="Griggs A."/>
            <person name="Gujja S."/>
            <person name="Hansen M."/>
            <person name="Howarth C."/>
            <person name="Imamovic A."/>
            <person name="Larimer J."/>
            <person name="McCowan C."/>
            <person name="Murphy C."/>
            <person name="Pearson M."/>
            <person name="Priest M."/>
            <person name="Roberts A."/>
            <person name="Saif S."/>
            <person name="Shea T."/>
            <person name="Sykes S."/>
            <person name="Wortman J."/>
            <person name="Nusbaum C."/>
            <person name="Birren B."/>
        </authorList>
    </citation>
    <scope>NUCLEOTIDE SEQUENCE [LARGE SCALE GENOMIC DNA]</scope>
    <source>
        <strain evidence="4 5">CIP 110305</strain>
    </source>
</reference>
<feature type="modified residue" description="4-aspartylphosphate" evidence="2">
    <location>
        <position position="52"/>
    </location>
</feature>
<dbReference type="InterPro" id="IPR050595">
    <property type="entry name" value="Bact_response_regulator"/>
</dbReference>
<dbReference type="EMBL" id="ATGI01000035">
    <property type="protein sequence ID" value="EPF70868.1"/>
    <property type="molecule type" value="Genomic_DNA"/>
</dbReference>
<keyword evidence="1 2" id="KW-0597">Phosphoprotein</keyword>
<evidence type="ECO:0000256" key="1">
    <source>
        <dbReference type="ARBA" id="ARBA00022553"/>
    </source>
</evidence>
<protein>
    <submittedName>
        <fullName evidence="4">Twitching motility two-component system response regulator PilH</fullName>
    </submittedName>
</protein>
<dbReference type="GO" id="GO:0000160">
    <property type="term" value="P:phosphorelay signal transduction system"/>
    <property type="evidence" value="ECO:0007669"/>
    <property type="project" value="InterPro"/>
</dbReference>
<dbReference type="PANTHER" id="PTHR44591:SF20">
    <property type="entry name" value="PROTEIN PILH"/>
    <property type="match status" value="1"/>
</dbReference>
<accession>S3MWM2</accession>